<name>A0A8B8F949_9HEMI</name>
<feature type="region of interest" description="Disordered" evidence="1">
    <location>
        <begin position="74"/>
        <end position="127"/>
    </location>
</feature>
<protein>
    <submittedName>
        <fullName evidence="3">Uncharacterized protein LOC112681252</fullName>
    </submittedName>
</protein>
<feature type="compositionally biased region" description="Basic and acidic residues" evidence="1">
    <location>
        <begin position="113"/>
        <end position="127"/>
    </location>
</feature>
<dbReference type="Proteomes" id="UP000694846">
    <property type="component" value="Unplaced"/>
</dbReference>
<reference evidence="3" key="1">
    <citation type="submission" date="2025-08" db="UniProtKB">
        <authorList>
            <consortium name="RefSeq"/>
        </authorList>
    </citation>
    <scope>IDENTIFICATION</scope>
    <source>
        <tissue evidence="3">Whole body</tissue>
    </source>
</reference>
<accession>A0A8B8F949</accession>
<dbReference type="AlphaFoldDB" id="A0A8B8F949"/>
<sequence>MNKFTKLNDREIEDILIEIPGDDGGLTDLEDISDDDLIEENNYLDFLDSSTNIQTSVINIMDLPIEFAEETENIAGPSNAVPMHNPDVLYDHVDDSSEETDTQCSKKKKRNNKKENRPDSDMGWKKN</sequence>
<dbReference type="OrthoDB" id="10568345at2759"/>
<dbReference type="GeneID" id="112681252"/>
<keyword evidence="2" id="KW-1185">Reference proteome</keyword>
<evidence type="ECO:0000313" key="3">
    <source>
        <dbReference type="RefSeq" id="XP_025407303.1"/>
    </source>
</evidence>
<evidence type="ECO:0000256" key="1">
    <source>
        <dbReference type="SAM" id="MobiDB-lite"/>
    </source>
</evidence>
<evidence type="ECO:0000313" key="2">
    <source>
        <dbReference type="Proteomes" id="UP000694846"/>
    </source>
</evidence>
<dbReference type="RefSeq" id="XP_025407303.1">
    <property type="nucleotide sequence ID" value="XM_025551518.1"/>
</dbReference>
<organism evidence="2 3">
    <name type="scientific">Sipha flava</name>
    <name type="common">yellow sugarcane aphid</name>
    <dbReference type="NCBI Taxonomy" id="143950"/>
    <lineage>
        <taxon>Eukaryota</taxon>
        <taxon>Metazoa</taxon>
        <taxon>Ecdysozoa</taxon>
        <taxon>Arthropoda</taxon>
        <taxon>Hexapoda</taxon>
        <taxon>Insecta</taxon>
        <taxon>Pterygota</taxon>
        <taxon>Neoptera</taxon>
        <taxon>Paraneoptera</taxon>
        <taxon>Hemiptera</taxon>
        <taxon>Sternorrhyncha</taxon>
        <taxon>Aphidomorpha</taxon>
        <taxon>Aphidoidea</taxon>
        <taxon>Aphididae</taxon>
        <taxon>Sipha</taxon>
    </lineage>
</organism>
<gene>
    <name evidence="3" type="primary">LOC112681252</name>
</gene>
<proteinExistence type="predicted"/>